<dbReference type="PROSITE" id="PS50948">
    <property type="entry name" value="PAN"/>
    <property type="match status" value="1"/>
</dbReference>
<comment type="caution">
    <text evidence="2">The sequence shown here is derived from an EMBL/GenBank/DDBJ whole genome shotgun (WGS) entry which is preliminary data.</text>
</comment>
<dbReference type="InterPro" id="IPR003609">
    <property type="entry name" value="Pan_app"/>
</dbReference>
<dbReference type="Proteomes" id="UP000593567">
    <property type="component" value="Unassembled WGS sequence"/>
</dbReference>
<evidence type="ECO:0000313" key="2">
    <source>
        <dbReference type="EMBL" id="KAF6019046.1"/>
    </source>
</evidence>
<dbReference type="Gene3D" id="3.50.4.10">
    <property type="entry name" value="Hepatocyte Growth Factor"/>
    <property type="match status" value="1"/>
</dbReference>
<name>A0A7J7IZT7_BUGNE</name>
<dbReference type="SUPFAM" id="SSF57414">
    <property type="entry name" value="Hairpin loop containing domain-like"/>
    <property type="match status" value="2"/>
</dbReference>
<dbReference type="AlphaFoldDB" id="A0A7J7IZT7"/>
<dbReference type="EMBL" id="VXIV02003257">
    <property type="protein sequence ID" value="KAF6019046.1"/>
    <property type="molecule type" value="Genomic_DNA"/>
</dbReference>
<accession>A0A7J7IZT7</accession>
<dbReference type="Pfam" id="PF00024">
    <property type="entry name" value="PAN_1"/>
    <property type="match status" value="2"/>
</dbReference>
<feature type="domain" description="Apple" evidence="1">
    <location>
        <begin position="1"/>
        <end position="77"/>
    </location>
</feature>
<proteinExistence type="predicted"/>
<gene>
    <name evidence="2" type="ORF">EB796_022647</name>
</gene>
<organism evidence="2 3">
    <name type="scientific">Bugula neritina</name>
    <name type="common">Brown bryozoan</name>
    <name type="synonym">Sertularia neritina</name>
    <dbReference type="NCBI Taxonomy" id="10212"/>
    <lineage>
        <taxon>Eukaryota</taxon>
        <taxon>Metazoa</taxon>
        <taxon>Spiralia</taxon>
        <taxon>Lophotrochozoa</taxon>
        <taxon>Bryozoa</taxon>
        <taxon>Gymnolaemata</taxon>
        <taxon>Cheilostomatida</taxon>
        <taxon>Flustrina</taxon>
        <taxon>Buguloidea</taxon>
        <taxon>Bugulidae</taxon>
        <taxon>Bugula</taxon>
    </lineage>
</organism>
<evidence type="ECO:0000313" key="3">
    <source>
        <dbReference type="Proteomes" id="UP000593567"/>
    </source>
</evidence>
<sequence length="272" mass="30808">MQNLYYPQDTLGRVLVSPTSVTLGSVSRCAKHCLRNTGCKSFAYKNSTQECFWSKYNTYVSSSDTDNGYSDVYDTDYPTVNCEETWVKNPVKHTCVKAFTAGRTHSEAQLECLNIGAELFVMEPAGVVDWYKKISAEMWRYLFNPQTTPSKTLIYCSKQCLTQTGCESFAYSVSTKLCYWSLTVSLYKSLYTEQGYDYVYDKHITQCASGWERNPFRKTCIKSFSGGSEEIARSNCAKMGGALAILNTAESLDWFMEVRQEHEGDLCASYLT</sequence>
<evidence type="ECO:0000259" key="1">
    <source>
        <dbReference type="PROSITE" id="PS50948"/>
    </source>
</evidence>
<keyword evidence="3" id="KW-1185">Reference proteome</keyword>
<reference evidence="2" key="1">
    <citation type="submission" date="2020-06" db="EMBL/GenBank/DDBJ databases">
        <title>Draft genome of Bugula neritina, a colonial animal packing powerful symbionts and potential medicines.</title>
        <authorList>
            <person name="Rayko M."/>
        </authorList>
    </citation>
    <scope>NUCLEOTIDE SEQUENCE [LARGE SCALE GENOMIC DNA]</scope>
    <source>
        <strain evidence="2">Kwan_BN1</strain>
    </source>
</reference>
<dbReference type="SMART" id="SM00473">
    <property type="entry name" value="PAN_AP"/>
    <property type="match status" value="2"/>
</dbReference>
<protein>
    <recommendedName>
        <fullName evidence="1">Apple domain-containing protein</fullName>
    </recommendedName>
</protein>